<evidence type="ECO:0000313" key="2">
    <source>
        <dbReference type="Proteomes" id="UP001299046"/>
    </source>
</evidence>
<evidence type="ECO:0000313" key="1">
    <source>
        <dbReference type="EMBL" id="MEB3050983.1"/>
    </source>
</evidence>
<gene>
    <name evidence="1" type="ORF">KV112_14760</name>
</gene>
<dbReference type="SUPFAM" id="SSF88723">
    <property type="entry name" value="PIN domain-like"/>
    <property type="match status" value="1"/>
</dbReference>
<dbReference type="InterPro" id="IPR029060">
    <property type="entry name" value="PIN-like_dom_sf"/>
</dbReference>
<accession>A0ABU5YLP2</accession>
<dbReference type="Gene3D" id="3.40.50.1010">
    <property type="entry name" value="5'-nuclease"/>
    <property type="match status" value="1"/>
</dbReference>
<keyword evidence="2" id="KW-1185">Reference proteome</keyword>
<reference evidence="1 2" key="1">
    <citation type="submission" date="2023-12" db="EMBL/GenBank/DDBJ databases">
        <title>Description of new species of Mycobacterium terrae complex isolated from sewage at the Sao Paulo Zoological Park Foundation in Brazil.</title>
        <authorList>
            <person name="Romagnoli C.L."/>
            <person name="Conceicao E.C."/>
            <person name="Machado E."/>
            <person name="Barreto L.B.P.F."/>
            <person name="Sharma A."/>
            <person name="Silva N.M."/>
            <person name="Marques L.E."/>
            <person name="Juliana M.A."/>
            <person name="Lourenco M.C.S."/>
            <person name="Digiampietri L.A."/>
            <person name="Suffys P.N."/>
            <person name="Viana-Niero C."/>
        </authorList>
    </citation>
    <scope>NUCLEOTIDE SEQUENCE [LARGE SCALE GENOMIC DNA]</scope>
    <source>
        <strain evidence="1 2">MYC123</strain>
    </source>
</reference>
<sequence length="148" mass="15340">MSAGVFADSSALVKLYADEHGPADVRQHSHLVVSQLARVEVPAALWRKHRMGEVTASDAGVLVADFEADYFGDGTEPPRFSVIAVSTNILDSAARLAGVHGLRAYDAVQLASALAAANAVPEGIAFLAYDNALNAAAAAEGLTSAIEH</sequence>
<organism evidence="1 2">
    <name type="scientific">[Mycobacterium] zoologicum</name>
    <dbReference type="NCBI Taxonomy" id="2872311"/>
    <lineage>
        <taxon>Bacteria</taxon>
        <taxon>Bacillati</taxon>
        <taxon>Actinomycetota</taxon>
        <taxon>Actinomycetes</taxon>
        <taxon>Mycobacteriales</taxon>
        <taxon>Mycobacteriaceae</taxon>
        <taxon>Mycolicibacter</taxon>
    </lineage>
</organism>
<proteinExistence type="predicted"/>
<dbReference type="EMBL" id="JAYJJT010000016">
    <property type="protein sequence ID" value="MEB3050983.1"/>
    <property type="molecule type" value="Genomic_DNA"/>
</dbReference>
<dbReference type="CDD" id="cd09874">
    <property type="entry name" value="PIN_MT3492-like"/>
    <property type="match status" value="1"/>
</dbReference>
<comment type="caution">
    <text evidence="1">The sequence shown here is derived from an EMBL/GenBank/DDBJ whole genome shotgun (WGS) entry which is preliminary data.</text>
</comment>
<dbReference type="RefSeq" id="WP_224864062.1">
    <property type="nucleotide sequence ID" value="NZ_JAYJJS010000016.1"/>
</dbReference>
<protein>
    <submittedName>
        <fullName evidence="1">Type II toxin-antitoxin system VapC family toxin</fullName>
    </submittedName>
</protein>
<name>A0ABU5YLP2_9MYCO</name>
<dbReference type="Proteomes" id="UP001299046">
    <property type="component" value="Unassembled WGS sequence"/>
</dbReference>